<evidence type="ECO:0000313" key="1">
    <source>
        <dbReference type="EMBL" id="JAH06544.1"/>
    </source>
</evidence>
<sequence>MSFRKMRPPLLFWKDSSFSACSRSSSLYLLKKMREPWKSDVTAGKVVSHGHVSVGRKQLHVGHSVNGGFAVTVVILTDL</sequence>
<organism evidence="1">
    <name type="scientific">Anguilla anguilla</name>
    <name type="common">European freshwater eel</name>
    <name type="synonym">Muraena anguilla</name>
    <dbReference type="NCBI Taxonomy" id="7936"/>
    <lineage>
        <taxon>Eukaryota</taxon>
        <taxon>Metazoa</taxon>
        <taxon>Chordata</taxon>
        <taxon>Craniata</taxon>
        <taxon>Vertebrata</taxon>
        <taxon>Euteleostomi</taxon>
        <taxon>Actinopterygii</taxon>
        <taxon>Neopterygii</taxon>
        <taxon>Teleostei</taxon>
        <taxon>Anguilliformes</taxon>
        <taxon>Anguillidae</taxon>
        <taxon>Anguilla</taxon>
    </lineage>
</organism>
<reference evidence="1" key="2">
    <citation type="journal article" date="2015" name="Fish Shellfish Immunol.">
        <title>Early steps in the European eel (Anguilla anguilla)-Vibrio vulnificus interaction in the gills: Role of the RtxA13 toxin.</title>
        <authorList>
            <person name="Callol A."/>
            <person name="Pajuelo D."/>
            <person name="Ebbesson L."/>
            <person name="Teles M."/>
            <person name="MacKenzie S."/>
            <person name="Amaro C."/>
        </authorList>
    </citation>
    <scope>NUCLEOTIDE SEQUENCE</scope>
</reference>
<protein>
    <submittedName>
        <fullName evidence="1">Uncharacterized protein</fullName>
    </submittedName>
</protein>
<name>A0A0E9PPV2_ANGAN</name>
<dbReference type="AlphaFoldDB" id="A0A0E9PPV2"/>
<reference evidence="1" key="1">
    <citation type="submission" date="2014-11" db="EMBL/GenBank/DDBJ databases">
        <authorList>
            <person name="Amaro Gonzalez C."/>
        </authorList>
    </citation>
    <scope>NUCLEOTIDE SEQUENCE</scope>
</reference>
<dbReference type="EMBL" id="GBXM01102033">
    <property type="protein sequence ID" value="JAH06544.1"/>
    <property type="molecule type" value="Transcribed_RNA"/>
</dbReference>
<accession>A0A0E9PPV2</accession>
<proteinExistence type="predicted"/>